<keyword evidence="7" id="KW-0067">ATP-binding</keyword>
<dbReference type="InterPro" id="IPR011527">
    <property type="entry name" value="ABC1_TM_dom"/>
</dbReference>
<feature type="domain" description="ABC transporter" evidence="11">
    <location>
        <begin position="502"/>
        <end position="730"/>
    </location>
</feature>
<feature type="domain" description="ABC transmembrane type-1" evidence="12">
    <location>
        <begin position="848"/>
        <end position="1061"/>
    </location>
</feature>
<dbReference type="Pfam" id="PF00664">
    <property type="entry name" value="ABC_membrane"/>
    <property type="match status" value="2"/>
</dbReference>
<evidence type="ECO:0000256" key="9">
    <source>
        <dbReference type="ARBA" id="ARBA00023136"/>
    </source>
</evidence>
<dbReference type="InterPro" id="IPR003439">
    <property type="entry name" value="ABC_transporter-like_ATP-bd"/>
</dbReference>
<dbReference type="Gene3D" id="3.40.50.300">
    <property type="entry name" value="P-loop containing nucleotide triphosphate hydrolases"/>
    <property type="match status" value="2"/>
</dbReference>
<dbReference type="InterPro" id="IPR036640">
    <property type="entry name" value="ABC1_TM_sf"/>
</dbReference>
<organism evidence="13">
    <name type="scientific">Hexamita inflata</name>
    <dbReference type="NCBI Taxonomy" id="28002"/>
    <lineage>
        <taxon>Eukaryota</taxon>
        <taxon>Metamonada</taxon>
        <taxon>Diplomonadida</taxon>
        <taxon>Hexamitidae</taxon>
        <taxon>Hexamitinae</taxon>
        <taxon>Hexamita</taxon>
    </lineage>
</organism>
<dbReference type="CDD" id="cd03250">
    <property type="entry name" value="ABCC_MRP_domain1"/>
    <property type="match status" value="1"/>
</dbReference>
<comment type="caution">
    <text evidence="13">The sequence shown here is derived from an EMBL/GenBank/DDBJ whole genome shotgun (WGS) entry which is preliminary data.</text>
</comment>
<dbReference type="PANTHER" id="PTHR24223">
    <property type="entry name" value="ATP-BINDING CASSETTE SUB-FAMILY C"/>
    <property type="match status" value="1"/>
</dbReference>
<name>A0AA86PCX7_9EUKA</name>
<keyword evidence="5" id="KW-0677">Repeat</keyword>
<dbReference type="GO" id="GO:0140359">
    <property type="term" value="F:ABC-type transporter activity"/>
    <property type="evidence" value="ECO:0007669"/>
    <property type="project" value="InterPro"/>
</dbReference>
<keyword evidence="4 10" id="KW-0812">Transmembrane</keyword>
<dbReference type="EMBL" id="CATOUU010000557">
    <property type="protein sequence ID" value="CAI9934115.1"/>
    <property type="molecule type" value="Genomic_DNA"/>
</dbReference>
<reference evidence="14 15" key="2">
    <citation type="submission" date="2024-07" db="EMBL/GenBank/DDBJ databases">
        <authorList>
            <person name="Akdeniz Z."/>
        </authorList>
    </citation>
    <scope>NUCLEOTIDE SEQUENCE [LARGE SCALE GENOMIC DNA]</scope>
</reference>
<evidence type="ECO:0000313" key="14">
    <source>
        <dbReference type="EMBL" id="CAL6070100.1"/>
    </source>
</evidence>
<dbReference type="CDD" id="cd03244">
    <property type="entry name" value="ABCC_MRP_domain2"/>
    <property type="match status" value="1"/>
</dbReference>
<reference evidence="13" key="1">
    <citation type="submission" date="2023-06" db="EMBL/GenBank/DDBJ databases">
        <authorList>
            <person name="Kurt Z."/>
        </authorList>
    </citation>
    <scope>NUCLEOTIDE SEQUENCE</scope>
</reference>
<feature type="transmembrane region" description="Helical" evidence="10">
    <location>
        <begin position="197"/>
        <end position="220"/>
    </location>
</feature>
<feature type="transmembrane region" description="Helical" evidence="10">
    <location>
        <begin position="226"/>
        <end position="244"/>
    </location>
</feature>
<evidence type="ECO:0000313" key="13">
    <source>
        <dbReference type="EMBL" id="CAI9934115.1"/>
    </source>
</evidence>
<protein>
    <submittedName>
        <fullName evidence="13">Xenobiotic-transporting ATPase / Multidrug resistance-associated protein</fullName>
    </submittedName>
    <submittedName>
        <fullName evidence="14">Xenobiotic-transporting_ATPase / Multidrug resistance-associated protein</fullName>
    </submittedName>
</protein>
<sequence length="1397" mass="158377">MDFTWSWVKPILSQTKGNQVLKYQNVIPLMQKISLPEESKNTMESMNSNPQKSLLRHLLHACKKHVILVSCAIPLLGLSLAAVPFCINMFQTHLQAQLFFDCDYYDNTAHLSKVSYLPGLQRVFEQLYPHLILIFVSRMVYSIADSFGALHGYRMSIKVVSTLTELIFQKTLKLNSYSKNQGNLINLMFMDTFKVQLSAMLFHNLLIIPIEVIISIIYLGTYVNPISLSGVGLLFVFVPMIYIFSIKLQQSLDELNNLRDSRCQKIQEMLNGIKVIKLFNTEAFFEKKIDNARKKEMWLLWKALKMVTGTVTIGFTSYSMMSTLSFGVLILCNKLDLTESFTMIFLYTNLQGAMEFFPAIVLALQDTFVSLKRLQQYFSLSQVNTNYLTISESAENAIEISGTPSFAYHKEVFNEAELESTKNELKQTSALLNKQILKYLKIKSNHTTPFYEEIKKCVELQVVQFDASLANKVASHMRVPEIQSTSIYSFAPSTKKCLLNAFYDLQVIKQLLSTTTQQVPSVHELDFCVKKGQLIGLQGQVGSGKSSIFNAILGEMNLVGTGNISICGKVAFCPQNSPIFASTIRENICFYQPYDEAKYNRIVDICCLNPDFEIFNARDLTEVGGKGVTLSGGQRARICLARAIYNDADIYLLDDPLSAVDAHVGKRIWNEVVVGYLVNQGKTVLIASHQTHYFKDCDRIFAIENGRIVADDVQLESQRETSSQPEKSVPIVLSQAIVTEEDGKLVEDEQAIEGKIKMAVYMNYFKMGSKGLVIGFVVFTILYQVLNQMSSVVLSNWMADKYGWSSSQSLISQDLQNNITLNENIFGDKEYVKQATLTCVKKNDPAQAEIIEQIEKNFSLKYYWLYMGLVAGVIIFFTLLNLCFFWYNTTTAQNQYRKQFSSVIRTKLAFFDTTPQGRIIHRLVRDTESVDYTFGRFFCLATNFISVIAGIMITICITSWPCIFIVVPSLIFYGIIFDKFRRIIPQVKRFESIARSSTMTIAQEVVDNVEFIRAYNVQGSFQQKFRSMAEMYIQFTWLGNSLTKWVLFRLSLLGGAFAVLVTIACMIITPYSPDIAQYTGLIVAQSFSLQYLIINAIDLFQVAESEVPAIERIQQFASLPRESDEFNNRQQKQVSDEKVEGLNIDNIVMRYRPELQPALKGVDLKIKPGEHVAVVGRTGSGKSSLVASLFNLYNPENGVIQLDDVVLNNLNLYEQRRQFAVIPQEPYLFSGTLRQQLCEYTQHEAENLDTATLTRVPDQKLWELLNTVQLDDYIRSCGGLDCEVVGNGENFSSGQRQLICVVRALVRESKVVILDEATAYVDLETDKIIQKIVKEYLKDKIVLSIAHRLDTVLGMDKVLVMDQGKVSEFGTKEELMKMEGGIFRELAIKANIIIETE</sequence>
<keyword evidence="6" id="KW-0547">Nucleotide-binding</keyword>
<dbReference type="Proteomes" id="UP001642409">
    <property type="component" value="Unassembled WGS sequence"/>
</dbReference>
<dbReference type="PROSITE" id="PS50929">
    <property type="entry name" value="ABC_TM1F"/>
    <property type="match status" value="2"/>
</dbReference>
<keyword evidence="8 10" id="KW-1133">Transmembrane helix</keyword>
<feature type="domain" description="ABC transporter" evidence="11">
    <location>
        <begin position="1142"/>
        <end position="1388"/>
    </location>
</feature>
<dbReference type="SUPFAM" id="SSF90123">
    <property type="entry name" value="ABC transporter transmembrane region"/>
    <property type="match status" value="2"/>
</dbReference>
<dbReference type="InterPro" id="IPR050173">
    <property type="entry name" value="ABC_transporter_C-like"/>
</dbReference>
<dbReference type="InterPro" id="IPR027417">
    <property type="entry name" value="P-loop_NTPase"/>
</dbReference>
<dbReference type="FunFam" id="3.40.50.300:FF:000163">
    <property type="entry name" value="Multidrug resistance-associated protein member 4"/>
    <property type="match status" value="1"/>
</dbReference>
<evidence type="ECO:0000256" key="2">
    <source>
        <dbReference type="ARBA" id="ARBA00009726"/>
    </source>
</evidence>
<keyword evidence="9 10" id="KW-0472">Membrane</keyword>
<dbReference type="GO" id="GO:0005524">
    <property type="term" value="F:ATP binding"/>
    <property type="evidence" value="ECO:0007669"/>
    <property type="project" value="UniProtKB-KW"/>
</dbReference>
<comment type="similarity">
    <text evidence="2">Belongs to the ABC transporter superfamily. ABCC family. Conjugate transporter (TC 3.A.1.208) subfamily.</text>
</comment>
<evidence type="ECO:0000256" key="6">
    <source>
        <dbReference type="ARBA" id="ARBA00022741"/>
    </source>
</evidence>
<dbReference type="SMART" id="SM00382">
    <property type="entry name" value="AAA"/>
    <property type="match status" value="2"/>
</dbReference>
<feature type="transmembrane region" description="Helical" evidence="10">
    <location>
        <begin position="767"/>
        <end position="786"/>
    </location>
</feature>
<dbReference type="GO" id="GO:0016020">
    <property type="term" value="C:membrane"/>
    <property type="evidence" value="ECO:0007669"/>
    <property type="project" value="UniProtKB-SubCell"/>
</dbReference>
<dbReference type="Gene3D" id="1.20.1560.10">
    <property type="entry name" value="ABC transporter type 1, transmembrane domain"/>
    <property type="match status" value="2"/>
</dbReference>
<feature type="transmembrane region" description="Helical" evidence="10">
    <location>
        <begin position="343"/>
        <end position="364"/>
    </location>
</feature>
<evidence type="ECO:0000256" key="7">
    <source>
        <dbReference type="ARBA" id="ARBA00022840"/>
    </source>
</evidence>
<dbReference type="EMBL" id="CAXDID020000281">
    <property type="protein sequence ID" value="CAL6070100.1"/>
    <property type="molecule type" value="Genomic_DNA"/>
</dbReference>
<feature type="transmembrane region" description="Helical" evidence="10">
    <location>
        <begin position="303"/>
        <end position="331"/>
    </location>
</feature>
<feature type="transmembrane region" description="Helical" evidence="10">
    <location>
        <begin position="66"/>
        <end position="90"/>
    </location>
</feature>
<keyword evidence="15" id="KW-1185">Reference proteome</keyword>
<evidence type="ECO:0000256" key="10">
    <source>
        <dbReference type="SAM" id="Phobius"/>
    </source>
</evidence>
<evidence type="ECO:0000256" key="5">
    <source>
        <dbReference type="ARBA" id="ARBA00022737"/>
    </source>
</evidence>
<dbReference type="PROSITE" id="PS50893">
    <property type="entry name" value="ABC_TRANSPORTER_2"/>
    <property type="match status" value="2"/>
</dbReference>
<evidence type="ECO:0000259" key="11">
    <source>
        <dbReference type="PROSITE" id="PS50893"/>
    </source>
</evidence>
<feature type="transmembrane region" description="Helical" evidence="10">
    <location>
        <begin position="863"/>
        <end position="887"/>
    </location>
</feature>
<proteinExistence type="inferred from homology"/>
<feature type="transmembrane region" description="Helical" evidence="10">
    <location>
        <begin position="963"/>
        <end position="980"/>
    </location>
</feature>
<evidence type="ECO:0000256" key="8">
    <source>
        <dbReference type="ARBA" id="ARBA00022989"/>
    </source>
</evidence>
<accession>A0AA86PCX7</accession>
<dbReference type="Pfam" id="PF00005">
    <property type="entry name" value="ABC_tran"/>
    <property type="match status" value="2"/>
</dbReference>
<dbReference type="InterPro" id="IPR017871">
    <property type="entry name" value="ABC_transporter-like_CS"/>
</dbReference>
<gene>
    <name evidence="13" type="ORF">HINF_LOCUS21760</name>
    <name evidence="14" type="ORF">HINF_LOCUS54296</name>
</gene>
<dbReference type="FunFam" id="3.40.50.300:FF:000973">
    <property type="entry name" value="Multidrug resistance-associated protein 4"/>
    <property type="match status" value="1"/>
</dbReference>
<dbReference type="InterPro" id="IPR003593">
    <property type="entry name" value="AAA+_ATPase"/>
</dbReference>
<dbReference type="PANTHER" id="PTHR24223:SF456">
    <property type="entry name" value="MULTIDRUG RESISTANCE-ASSOCIATED PROTEIN LETHAL(2)03659"/>
    <property type="match status" value="1"/>
</dbReference>
<evidence type="ECO:0000259" key="12">
    <source>
        <dbReference type="PROSITE" id="PS50929"/>
    </source>
</evidence>
<comment type="subcellular location">
    <subcellularLocation>
        <location evidence="1">Membrane</location>
        <topology evidence="1">Multi-pass membrane protein</topology>
    </subcellularLocation>
</comment>
<dbReference type="GO" id="GO:0016887">
    <property type="term" value="F:ATP hydrolysis activity"/>
    <property type="evidence" value="ECO:0007669"/>
    <property type="project" value="InterPro"/>
</dbReference>
<evidence type="ECO:0000313" key="15">
    <source>
        <dbReference type="Proteomes" id="UP001642409"/>
    </source>
</evidence>
<feature type="domain" description="ABC transmembrane type-1" evidence="12">
    <location>
        <begin position="131"/>
        <end position="366"/>
    </location>
</feature>
<keyword evidence="3" id="KW-0813">Transport</keyword>
<evidence type="ECO:0000256" key="1">
    <source>
        <dbReference type="ARBA" id="ARBA00004141"/>
    </source>
</evidence>
<feature type="transmembrane region" description="Helical" evidence="10">
    <location>
        <begin position="937"/>
        <end position="957"/>
    </location>
</feature>
<evidence type="ECO:0000256" key="4">
    <source>
        <dbReference type="ARBA" id="ARBA00022692"/>
    </source>
</evidence>
<feature type="transmembrane region" description="Helical" evidence="10">
    <location>
        <begin position="1046"/>
        <end position="1069"/>
    </location>
</feature>
<evidence type="ECO:0000256" key="3">
    <source>
        <dbReference type="ARBA" id="ARBA00022448"/>
    </source>
</evidence>
<dbReference type="PROSITE" id="PS00211">
    <property type="entry name" value="ABC_TRANSPORTER_1"/>
    <property type="match status" value="2"/>
</dbReference>
<dbReference type="SUPFAM" id="SSF52540">
    <property type="entry name" value="P-loop containing nucleoside triphosphate hydrolases"/>
    <property type="match status" value="2"/>
</dbReference>